<dbReference type="CDD" id="cd04301">
    <property type="entry name" value="NAT_SF"/>
    <property type="match status" value="1"/>
</dbReference>
<name>A0ABS9H4Z7_9BACL</name>
<proteinExistence type="predicted"/>
<gene>
    <name evidence="2" type="ORF">L2716_14085</name>
</gene>
<comment type="caution">
    <text evidence="2">The sequence shown here is derived from an EMBL/GenBank/DDBJ whole genome shotgun (WGS) entry which is preliminary data.</text>
</comment>
<dbReference type="InterPro" id="IPR000182">
    <property type="entry name" value="GNAT_dom"/>
</dbReference>
<accession>A0ABS9H4Z7</accession>
<protein>
    <submittedName>
        <fullName evidence="2">GNAT family N-acetyltransferase</fullName>
    </submittedName>
</protein>
<dbReference type="RefSeq" id="WP_236337137.1">
    <property type="nucleotide sequence ID" value="NZ_JAKIJS010000001.1"/>
</dbReference>
<sequence>MKQHLWKYVRGVMWDYESVPDSVEFVERDELLMYKTEGSNSILSNKVAKFDTDENVERLYDQVRSFYGEKAFSWWIGPDSKPDHLASFLQDKGFTYEDTYYGMVLPVNENSRKNKDEYDVIEVESEKDVRNYVEVGAQIWNYDEATIAHLVKQRLSYVKDENRRGGLLIMLDGDEPVGHAGYRFSADGVAMYLAGSGVIPQYRKQGIYRSLLAKRMELARLNSAKYIVTQARKDNSEPVLRKLGFVELGNYEVYRTPIK</sequence>
<dbReference type="SUPFAM" id="SSF55729">
    <property type="entry name" value="Acyl-CoA N-acyltransferases (Nat)"/>
    <property type="match status" value="1"/>
</dbReference>
<dbReference type="EMBL" id="JAKIJS010000001">
    <property type="protein sequence ID" value="MCF6138863.1"/>
    <property type="molecule type" value="Genomic_DNA"/>
</dbReference>
<dbReference type="Gene3D" id="3.40.630.30">
    <property type="match status" value="1"/>
</dbReference>
<reference evidence="2 3" key="1">
    <citation type="submission" date="2022-01" db="EMBL/GenBank/DDBJ databases">
        <title>Alkalihalobacillus sp. EGI L200015, a novel bacterium isolated from a salt lake sediment.</title>
        <authorList>
            <person name="Gao L."/>
            <person name="Fang B.-Z."/>
            <person name="Li W.-J."/>
        </authorList>
    </citation>
    <scope>NUCLEOTIDE SEQUENCE [LARGE SCALE GENOMIC DNA]</scope>
    <source>
        <strain evidence="2 3">KCTC 12718</strain>
    </source>
</reference>
<evidence type="ECO:0000313" key="2">
    <source>
        <dbReference type="EMBL" id="MCF6138863.1"/>
    </source>
</evidence>
<evidence type="ECO:0000313" key="3">
    <source>
        <dbReference type="Proteomes" id="UP001649381"/>
    </source>
</evidence>
<organism evidence="2 3">
    <name type="scientific">Pseudalkalibacillus berkeleyi</name>
    <dbReference type="NCBI Taxonomy" id="1069813"/>
    <lineage>
        <taxon>Bacteria</taxon>
        <taxon>Bacillati</taxon>
        <taxon>Bacillota</taxon>
        <taxon>Bacilli</taxon>
        <taxon>Bacillales</taxon>
        <taxon>Fictibacillaceae</taxon>
        <taxon>Pseudalkalibacillus</taxon>
    </lineage>
</organism>
<evidence type="ECO:0000259" key="1">
    <source>
        <dbReference type="PROSITE" id="PS51186"/>
    </source>
</evidence>
<keyword evidence="3" id="KW-1185">Reference proteome</keyword>
<dbReference type="Pfam" id="PF00583">
    <property type="entry name" value="Acetyltransf_1"/>
    <property type="match status" value="1"/>
</dbReference>
<dbReference type="InterPro" id="IPR016181">
    <property type="entry name" value="Acyl_CoA_acyltransferase"/>
</dbReference>
<dbReference type="PROSITE" id="PS51186">
    <property type="entry name" value="GNAT"/>
    <property type="match status" value="1"/>
</dbReference>
<feature type="domain" description="N-acetyltransferase" evidence="1">
    <location>
        <begin position="127"/>
        <end position="259"/>
    </location>
</feature>
<dbReference type="Proteomes" id="UP001649381">
    <property type="component" value="Unassembled WGS sequence"/>
</dbReference>